<dbReference type="AlphaFoldDB" id="A0A9W4J6P5"/>
<organism evidence="3 4">
    <name type="scientific">Penicillium salamii</name>
    <dbReference type="NCBI Taxonomy" id="1612424"/>
    <lineage>
        <taxon>Eukaryota</taxon>
        <taxon>Fungi</taxon>
        <taxon>Dikarya</taxon>
        <taxon>Ascomycota</taxon>
        <taxon>Pezizomycotina</taxon>
        <taxon>Eurotiomycetes</taxon>
        <taxon>Eurotiomycetidae</taxon>
        <taxon>Eurotiales</taxon>
        <taxon>Aspergillaceae</taxon>
        <taxon>Penicillium</taxon>
    </lineage>
</organism>
<keyword evidence="2" id="KW-1133">Transmembrane helix</keyword>
<dbReference type="OrthoDB" id="10262026at2759"/>
<feature type="transmembrane region" description="Helical" evidence="2">
    <location>
        <begin position="57"/>
        <end position="76"/>
    </location>
</feature>
<feature type="transmembrane region" description="Helical" evidence="2">
    <location>
        <begin position="21"/>
        <end position="45"/>
    </location>
</feature>
<reference evidence="3" key="1">
    <citation type="submission" date="2021-07" db="EMBL/GenBank/DDBJ databases">
        <authorList>
            <person name="Branca A.L. A."/>
        </authorList>
    </citation>
    <scope>NUCLEOTIDE SEQUENCE</scope>
</reference>
<evidence type="ECO:0000256" key="1">
    <source>
        <dbReference type="SAM" id="MobiDB-lite"/>
    </source>
</evidence>
<evidence type="ECO:0000256" key="2">
    <source>
        <dbReference type="SAM" id="Phobius"/>
    </source>
</evidence>
<accession>A0A9W4J6P5</accession>
<evidence type="ECO:0000313" key="4">
    <source>
        <dbReference type="Proteomes" id="UP001152592"/>
    </source>
</evidence>
<sequence length="125" mass="14275">MFGKITLFPRSIRSHWQSIPSIWPYQFLILIGFVILIIFTFALHIEPISFDYSNVSGFFGPGAFWAWVISVLTGFCPNEGLHLLRVIWKEPWEYPISFDNVSELPPLPAEKKPGESTTDVSNNDS</sequence>
<proteinExistence type="predicted"/>
<dbReference type="EMBL" id="CAJVPD010000233">
    <property type="protein sequence ID" value="CAG8377817.1"/>
    <property type="molecule type" value="Genomic_DNA"/>
</dbReference>
<comment type="caution">
    <text evidence="3">The sequence shown here is derived from an EMBL/GenBank/DDBJ whole genome shotgun (WGS) entry which is preliminary data.</text>
</comment>
<keyword evidence="2" id="KW-0472">Membrane</keyword>
<protein>
    <submittedName>
        <fullName evidence="3">Uncharacterized protein</fullName>
    </submittedName>
</protein>
<name>A0A9W4J6P5_9EURO</name>
<feature type="region of interest" description="Disordered" evidence="1">
    <location>
        <begin position="104"/>
        <end position="125"/>
    </location>
</feature>
<evidence type="ECO:0000313" key="3">
    <source>
        <dbReference type="EMBL" id="CAG8377817.1"/>
    </source>
</evidence>
<dbReference type="Proteomes" id="UP001152592">
    <property type="component" value="Unassembled WGS sequence"/>
</dbReference>
<gene>
    <name evidence="3" type="ORF">PSALAMII_LOCUS5366</name>
</gene>
<keyword evidence="2" id="KW-0812">Transmembrane</keyword>
<feature type="compositionally biased region" description="Polar residues" evidence="1">
    <location>
        <begin position="115"/>
        <end position="125"/>
    </location>
</feature>